<dbReference type="EMBL" id="JAHRIQ010094966">
    <property type="protein sequence ID" value="MEQ2252404.1"/>
    <property type="molecule type" value="Genomic_DNA"/>
</dbReference>
<organism evidence="2 3">
    <name type="scientific">Ilyodon furcidens</name>
    <name type="common">goldbreast splitfin</name>
    <dbReference type="NCBI Taxonomy" id="33524"/>
    <lineage>
        <taxon>Eukaryota</taxon>
        <taxon>Metazoa</taxon>
        <taxon>Chordata</taxon>
        <taxon>Craniata</taxon>
        <taxon>Vertebrata</taxon>
        <taxon>Euteleostomi</taxon>
        <taxon>Actinopterygii</taxon>
        <taxon>Neopterygii</taxon>
        <taxon>Teleostei</taxon>
        <taxon>Neoteleostei</taxon>
        <taxon>Acanthomorphata</taxon>
        <taxon>Ovalentaria</taxon>
        <taxon>Atherinomorphae</taxon>
        <taxon>Cyprinodontiformes</taxon>
        <taxon>Goodeidae</taxon>
        <taxon>Ilyodon</taxon>
    </lineage>
</organism>
<feature type="compositionally biased region" description="Polar residues" evidence="1">
    <location>
        <begin position="1"/>
        <end position="11"/>
    </location>
</feature>
<keyword evidence="3" id="KW-1185">Reference proteome</keyword>
<feature type="compositionally biased region" description="Low complexity" evidence="1">
    <location>
        <begin position="12"/>
        <end position="27"/>
    </location>
</feature>
<sequence length="221" mass="24218">MAEETSSWKTRSQASCSAVESSTSSVGSAAAKARGKAEAMKARLAFVEKEVALKLEQAKLEASIIKLKYEKETAAAIAEAEALESAVNLDCGKQSGKLRLDLTSLDIPARTEQYVLNQNQIQETVGQSCADGNPVKIEPKPGCKISSFQLKPEATPFLLNYIPTAFQSLHIAPQNPPVYGREVSQDVMMQHNNGPDTQYYRPSNMTVSSTVYMYKQQLEHE</sequence>
<protein>
    <submittedName>
        <fullName evidence="2">Uncharacterized protein</fullName>
    </submittedName>
</protein>
<comment type="caution">
    <text evidence="2">The sequence shown here is derived from an EMBL/GenBank/DDBJ whole genome shotgun (WGS) entry which is preliminary data.</text>
</comment>
<name>A0ABV0V5X9_9TELE</name>
<proteinExistence type="predicted"/>
<accession>A0ABV0V5X9</accession>
<gene>
    <name evidence="2" type="ORF">ILYODFUR_021422</name>
</gene>
<evidence type="ECO:0000313" key="2">
    <source>
        <dbReference type="EMBL" id="MEQ2252404.1"/>
    </source>
</evidence>
<evidence type="ECO:0000256" key="1">
    <source>
        <dbReference type="SAM" id="MobiDB-lite"/>
    </source>
</evidence>
<feature type="region of interest" description="Disordered" evidence="1">
    <location>
        <begin position="1"/>
        <end position="27"/>
    </location>
</feature>
<evidence type="ECO:0000313" key="3">
    <source>
        <dbReference type="Proteomes" id="UP001482620"/>
    </source>
</evidence>
<reference evidence="2 3" key="1">
    <citation type="submission" date="2021-06" db="EMBL/GenBank/DDBJ databases">
        <authorList>
            <person name="Palmer J.M."/>
        </authorList>
    </citation>
    <scope>NUCLEOTIDE SEQUENCE [LARGE SCALE GENOMIC DNA]</scope>
    <source>
        <strain evidence="3">if_2019</strain>
        <tissue evidence="2">Muscle</tissue>
    </source>
</reference>
<dbReference type="Proteomes" id="UP001482620">
    <property type="component" value="Unassembled WGS sequence"/>
</dbReference>